<accession>A0A0D3JT71</accession>
<evidence type="ECO:0000256" key="1">
    <source>
        <dbReference type="ARBA" id="ARBA00007374"/>
    </source>
</evidence>
<dbReference type="RefSeq" id="XP_005779135.1">
    <property type="nucleotide sequence ID" value="XM_005779078.1"/>
</dbReference>
<protein>
    <recommendedName>
        <fullName evidence="4">Kinase</fullName>
        <ecNumber evidence="4">2.7.-.-</ecNumber>
    </recommendedName>
</protein>
<dbReference type="GeneID" id="17272251"/>
<dbReference type="InterPro" id="IPR038286">
    <property type="entry name" value="IPK_sf"/>
</dbReference>
<dbReference type="EnsemblProtists" id="EOD20322">
    <property type="protein sequence ID" value="EOD20322"/>
    <property type="gene ID" value="EMIHUDRAFT_242125"/>
</dbReference>
<dbReference type="HOGENOM" id="CLU_1638508_0_0_1"/>
<dbReference type="Pfam" id="PF03770">
    <property type="entry name" value="IPK"/>
    <property type="match status" value="1"/>
</dbReference>
<reference evidence="6" key="1">
    <citation type="journal article" date="2013" name="Nature">
        <title>Pan genome of the phytoplankton Emiliania underpins its global distribution.</title>
        <authorList>
            <person name="Read B.A."/>
            <person name="Kegel J."/>
            <person name="Klute M.J."/>
            <person name="Kuo A."/>
            <person name="Lefebvre S.C."/>
            <person name="Maumus F."/>
            <person name="Mayer C."/>
            <person name="Miller J."/>
            <person name="Monier A."/>
            <person name="Salamov A."/>
            <person name="Young J."/>
            <person name="Aguilar M."/>
            <person name="Claverie J.M."/>
            <person name="Frickenhaus S."/>
            <person name="Gonzalez K."/>
            <person name="Herman E.K."/>
            <person name="Lin Y.C."/>
            <person name="Napier J."/>
            <person name="Ogata H."/>
            <person name="Sarno A.F."/>
            <person name="Shmutz J."/>
            <person name="Schroeder D."/>
            <person name="de Vargas C."/>
            <person name="Verret F."/>
            <person name="von Dassow P."/>
            <person name="Valentin K."/>
            <person name="Van de Peer Y."/>
            <person name="Wheeler G."/>
            <person name="Dacks J.B."/>
            <person name="Delwiche C.F."/>
            <person name="Dyhrman S.T."/>
            <person name="Glockner G."/>
            <person name="John U."/>
            <person name="Richards T."/>
            <person name="Worden A.Z."/>
            <person name="Zhang X."/>
            <person name="Grigoriev I.V."/>
            <person name="Allen A.E."/>
            <person name="Bidle K."/>
            <person name="Borodovsky M."/>
            <person name="Bowler C."/>
            <person name="Brownlee C."/>
            <person name="Cock J.M."/>
            <person name="Elias M."/>
            <person name="Gladyshev V.N."/>
            <person name="Groth M."/>
            <person name="Guda C."/>
            <person name="Hadaegh A."/>
            <person name="Iglesias-Rodriguez M.D."/>
            <person name="Jenkins J."/>
            <person name="Jones B.M."/>
            <person name="Lawson T."/>
            <person name="Leese F."/>
            <person name="Lindquist E."/>
            <person name="Lobanov A."/>
            <person name="Lomsadze A."/>
            <person name="Malik S.B."/>
            <person name="Marsh M.E."/>
            <person name="Mackinder L."/>
            <person name="Mock T."/>
            <person name="Mueller-Roeber B."/>
            <person name="Pagarete A."/>
            <person name="Parker M."/>
            <person name="Probert I."/>
            <person name="Quesneville H."/>
            <person name="Raines C."/>
            <person name="Rensing S.A."/>
            <person name="Riano-Pachon D.M."/>
            <person name="Richier S."/>
            <person name="Rokitta S."/>
            <person name="Shiraiwa Y."/>
            <person name="Soanes D.M."/>
            <person name="van der Giezen M."/>
            <person name="Wahlund T.M."/>
            <person name="Williams B."/>
            <person name="Wilson W."/>
            <person name="Wolfe G."/>
            <person name="Wurch L.L."/>
        </authorList>
    </citation>
    <scope>NUCLEOTIDE SEQUENCE</scope>
</reference>
<comment type="similarity">
    <text evidence="1 4">Belongs to the inositol phosphokinase (IPK) family.</text>
</comment>
<dbReference type="GO" id="GO:0032958">
    <property type="term" value="P:inositol phosphate biosynthetic process"/>
    <property type="evidence" value="ECO:0007669"/>
    <property type="project" value="InterPro"/>
</dbReference>
<dbReference type="Gene3D" id="3.30.470.160">
    <property type="entry name" value="Inositol polyphosphate kinase"/>
    <property type="match status" value="1"/>
</dbReference>
<dbReference type="GO" id="GO:0005634">
    <property type="term" value="C:nucleus"/>
    <property type="evidence" value="ECO:0007669"/>
    <property type="project" value="TreeGrafter"/>
</dbReference>
<proteinExistence type="inferred from homology"/>
<keyword evidence="3 4" id="KW-0418">Kinase</keyword>
<evidence type="ECO:0000256" key="4">
    <source>
        <dbReference type="RuleBase" id="RU363090"/>
    </source>
</evidence>
<evidence type="ECO:0000313" key="5">
    <source>
        <dbReference type="EnsemblProtists" id="EOD26706"/>
    </source>
</evidence>
<dbReference type="PANTHER" id="PTHR12400">
    <property type="entry name" value="INOSITOL POLYPHOSPHATE KINASE"/>
    <property type="match status" value="1"/>
</dbReference>
<dbReference type="KEGG" id="ehx:EMIHUDRAFT_242125"/>
<dbReference type="GO" id="GO:0016301">
    <property type="term" value="F:kinase activity"/>
    <property type="evidence" value="ECO:0007669"/>
    <property type="project" value="UniProtKB-KW"/>
</dbReference>
<dbReference type="KEGG" id="ehx:EMIHUDRAFT_236631"/>
<evidence type="ECO:0000256" key="3">
    <source>
        <dbReference type="ARBA" id="ARBA00022777"/>
    </source>
</evidence>
<dbReference type="SUPFAM" id="SSF56104">
    <property type="entry name" value="SAICAR synthase-like"/>
    <property type="match status" value="1"/>
</dbReference>
<evidence type="ECO:0000313" key="6">
    <source>
        <dbReference type="Proteomes" id="UP000013827"/>
    </source>
</evidence>
<dbReference type="AlphaFoldDB" id="A0A0D3JT71"/>
<sequence length="162" mass="18898">MSLGAVKQHVRVRREPTRTESVSVTLGAVKQHTYVRRELGRRADVEYEQITVSEEELRKAVITGHIENFRRTKRGTLHKTTLREEYEMYTKLADKLDYLPKLIDVKETLGKRVIIEMQDLTHGVQGPCLMDLKMGQRTFMEEDATDDKIRPDLLEKMLKARD</sequence>
<dbReference type="InterPro" id="IPR005522">
    <property type="entry name" value="IPK"/>
</dbReference>
<evidence type="ECO:0000256" key="2">
    <source>
        <dbReference type="ARBA" id="ARBA00022679"/>
    </source>
</evidence>
<dbReference type="GeneID" id="17265867"/>
<dbReference type="EC" id="2.7.-.-" evidence="4"/>
<dbReference type="Proteomes" id="UP000013827">
    <property type="component" value="Unassembled WGS sequence"/>
</dbReference>
<dbReference type="PaxDb" id="2903-EOD20322"/>
<dbReference type="GO" id="GO:0005737">
    <property type="term" value="C:cytoplasm"/>
    <property type="evidence" value="ECO:0007669"/>
    <property type="project" value="TreeGrafter"/>
</dbReference>
<keyword evidence="6" id="KW-1185">Reference proteome</keyword>
<dbReference type="RefSeq" id="XP_005772751.1">
    <property type="nucleotide sequence ID" value="XM_005772694.1"/>
</dbReference>
<name>A0A0D3JT71_EMIH1</name>
<organism evidence="5 6">
    <name type="scientific">Emiliania huxleyi (strain CCMP1516)</name>
    <dbReference type="NCBI Taxonomy" id="280463"/>
    <lineage>
        <taxon>Eukaryota</taxon>
        <taxon>Haptista</taxon>
        <taxon>Haptophyta</taxon>
        <taxon>Prymnesiophyceae</taxon>
        <taxon>Isochrysidales</taxon>
        <taxon>Noelaerhabdaceae</taxon>
        <taxon>Emiliania</taxon>
    </lineage>
</organism>
<reference evidence="5" key="2">
    <citation type="submission" date="2024-10" db="UniProtKB">
        <authorList>
            <consortium name="EnsemblProtists"/>
        </authorList>
    </citation>
    <scope>IDENTIFICATION</scope>
</reference>
<dbReference type="PANTHER" id="PTHR12400:SF21">
    <property type="entry name" value="KINASE"/>
    <property type="match status" value="1"/>
</dbReference>
<keyword evidence="2 4" id="KW-0808">Transferase</keyword>
<dbReference type="EnsemblProtists" id="EOD26706">
    <property type="protein sequence ID" value="EOD26706"/>
    <property type="gene ID" value="EMIHUDRAFT_236631"/>
</dbReference>